<comment type="similarity">
    <text evidence="1">Belongs to the cysteine dioxygenase family.</text>
</comment>
<dbReference type="Pfam" id="PF05995">
    <property type="entry name" value="CDO_I"/>
    <property type="match status" value="1"/>
</dbReference>
<organism evidence="4 5">
    <name type="scientific">Pyronema omphalodes (strain CBS 100304)</name>
    <name type="common">Pyronema confluens</name>
    <dbReference type="NCBI Taxonomy" id="1076935"/>
    <lineage>
        <taxon>Eukaryota</taxon>
        <taxon>Fungi</taxon>
        <taxon>Dikarya</taxon>
        <taxon>Ascomycota</taxon>
        <taxon>Pezizomycotina</taxon>
        <taxon>Pezizomycetes</taxon>
        <taxon>Pezizales</taxon>
        <taxon>Pyronemataceae</taxon>
        <taxon>Pyronema</taxon>
    </lineage>
</organism>
<feature type="binding site" evidence="3">
    <location>
        <position position="366"/>
    </location>
    <ligand>
        <name>Fe cation</name>
        <dbReference type="ChEBI" id="CHEBI:24875"/>
        <note>catalytic</note>
    </ligand>
</feature>
<dbReference type="InterPro" id="IPR014710">
    <property type="entry name" value="RmlC-like_jellyroll"/>
</dbReference>
<sequence length="495" mass="55684">MSTTRHLSYFKPHFKASKEFELSTPVVPAPHKFKRIAAPVSASPATGHISLGDSNKSTFAGIVPVHGIEESEKTEIIETPAAAGYYDEHLLTKPLPIKGQGTFGLQYVATGPFRLVVNSECHHSSGNEDVLVLEVGNDTACFRTRNNSDPANILKKVTLAKPDLGFEAGLKTRYWFSIDKGNKILRYGKGYQTTSLTLLEVNLGIEGSTPWAEWMNEVKFLAVAPSKDEDVVQFADDLDLWPFAVDEMSPVVVHNDKVTLEQLEDGSVTVVENLPPACQQLYANVTGKAIQLDEGDFEFSKAIHHSVTTEGCIGWNKLKAKAEASGHPFEAQYLRVTLGLNRGNSPGSPFVMEVWPPHHYSSVHSHSNAFAVIKVLHGTINSYYYADLDPTKEESQYYRQMEFHKDEVTWLSDRQLQTHQLRNETAETCVTIQCYQYGDHDHTHYEYFDYIEEGEDGHPSTVKAFAPTSDWGFSDFKKKVKEEWEKYQKEEREKV</sequence>
<keyword evidence="5" id="KW-1185">Reference proteome</keyword>
<dbReference type="InterPro" id="IPR010300">
    <property type="entry name" value="CDO_1"/>
</dbReference>
<protein>
    <recommendedName>
        <fullName evidence="2">cysteine dioxygenase</fullName>
        <ecNumber evidence="2">1.13.11.20</ecNumber>
    </recommendedName>
</protein>
<dbReference type="SUPFAM" id="SSF51182">
    <property type="entry name" value="RmlC-like cupins"/>
    <property type="match status" value="1"/>
</dbReference>
<feature type="binding site" evidence="3">
    <location>
        <position position="364"/>
    </location>
    <ligand>
        <name>Fe cation</name>
        <dbReference type="ChEBI" id="CHEBI:24875"/>
        <note>catalytic</note>
    </ligand>
</feature>
<dbReference type="AlphaFoldDB" id="U4LXG2"/>
<dbReference type="eggNOG" id="ENOG502S2TV">
    <property type="taxonomic scope" value="Eukaryota"/>
</dbReference>
<dbReference type="EMBL" id="HF936527">
    <property type="protein sequence ID" value="CCX34413.1"/>
    <property type="molecule type" value="Genomic_DNA"/>
</dbReference>
<evidence type="ECO:0000256" key="3">
    <source>
        <dbReference type="PIRSR" id="PIRSR610300-51"/>
    </source>
</evidence>
<dbReference type="InterPro" id="IPR011051">
    <property type="entry name" value="RmlC_Cupin_sf"/>
</dbReference>
<name>U4LXG2_PYROM</name>
<dbReference type="EC" id="1.13.11.20" evidence="2"/>
<keyword evidence="3" id="KW-0479">Metal-binding</keyword>
<dbReference type="Proteomes" id="UP000018144">
    <property type="component" value="Unassembled WGS sequence"/>
</dbReference>
<dbReference type="Gene3D" id="2.60.120.10">
    <property type="entry name" value="Jelly Rolls"/>
    <property type="match status" value="1"/>
</dbReference>
<reference evidence="4 5" key="1">
    <citation type="journal article" date="2013" name="PLoS Genet.">
        <title>The genome and development-dependent transcriptomes of Pyronema confluens: a window into fungal evolution.</title>
        <authorList>
            <person name="Traeger S."/>
            <person name="Altegoer F."/>
            <person name="Freitag M."/>
            <person name="Gabaldon T."/>
            <person name="Kempken F."/>
            <person name="Kumar A."/>
            <person name="Marcet-Houben M."/>
            <person name="Poggeler S."/>
            <person name="Stajich J.E."/>
            <person name="Nowrousian M."/>
        </authorList>
    </citation>
    <scope>NUCLEOTIDE SEQUENCE [LARGE SCALE GENOMIC DNA]</scope>
    <source>
        <strain evidence="5">CBS 100304</strain>
        <tissue evidence="4">Vegetative mycelium</tissue>
    </source>
</reference>
<keyword evidence="3" id="KW-0408">Iron</keyword>
<accession>U4LXG2</accession>
<evidence type="ECO:0000313" key="5">
    <source>
        <dbReference type="Proteomes" id="UP000018144"/>
    </source>
</evidence>
<gene>
    <name evidence="4" type="ORF">PCON_03625</name>
</gene>
<proteinExistence type="inferred from homology"/>
<dbReference type="GO" id="GO:0005506">
    <property type="term" value="F:iron ion binding"/>
    <property type="evidence" value="ECO:0007669"/>
    <property type="project" value="InterPro"/>
</dbReference>
<evidence type="ECO:0000256" key="2">
    <source>
        <dbReference type="ARBA" id="ARBA00013133"/>
    </source>
</evidence>
<feature type="binding site" evidence="3">
    <location>
        <position position="419"/>
    </location>
    <ligand>
        <name>Fe cation</name>
        <dbReference type="ChEBI" id="CHEBI:24875"/>
        <note>catalytic</note>
    </ligand>
</feature>
<evidence type="ECO:0000313" key="4">
    <source>
        <dbReference type="EMBL" id="CCX34413.1"/>
    </source>
</evidence>
<evidence type="ECO:0000256" key="1">
    <source>
        <dbReference type="ARBA" id="ARBA00006622"/>
    </source>
</evidence>
<dbReference type="OrthoDB" id="543511at2759"/>
<dbReference type="GO" id="GO:0017172">
    <property type="term" value="F:cysteine dioxygenase activity"/>
    <property type="evidence" value="ECO:0007669"/>
    <property type="project" value="UniProtKB-EC"/>
</dbReference>